<evidence type="ECO:0000256" key="8">
    <source>
        <dbReference type="SAM" id="Phobius"/>
    </source>
</evidence>
<dbReference type="PANTHER" id="PTHR10926">
    <property type="entry name" value="CELL CYCLE CONTROL PROTEIN 50"/>
    <property type="match status" value="1"/>
</dbReference>
<dbReference type="GO" id="GO:0005783">
    <property type="term" value="C:endoplasmic reticulum"/>
    <property type="evidence" value="ECO:0007669"/>
    <property type="project" value="TreeGrafter"/>
</dbReference>
<evidence type="ECO:0000256" key="6">
    <source>
        <dbReference type="PIRNR" id="PIRNR015840"/>
    </source>
</evidence>
<keyword evidence="10" id="KW-1185">Reference proteome</keyword>
<feature type="compositionally biased region" description="Basic and acidic residues" evidence="7">
    <location>
        <begin position="11"/>
        <end position="25"/>
    </location>
</feature>
<dbReference type="Proteomes" id="UP001347796">
    <property type="component" value="Unassembled WGS sequence"/>
</dbReference>
<comment type="caution">
    <text evidence="9">The sequence shown here is derived from an EMBL/GenBank/DDBJ whole genome shotgun (WGS) entry which is preliminary data.</text>
</comment>
<sequence>MAPGTPTDSPQGEKTKNRRPKDTKFKQQKLPAWQPILTANTVLPAFFAIGVAFIPLGVALLVTSNNITEFVLDYTNCKNSQNPNETCAKFFENVNNTGLICRCEQEVELPEFKGQVYMYYGLTNFYQNHRRYVKSRDDNQLNGQSVGVSSLNTDCDPYRTVKGNDSEGYAPCGAIANSLFNDSYTMVFNNSVPVNLLKTGIAWVSDKSVKFNNPSNWDHMHKPPNWARPVWELDVNATSNNGYKNEDLIVWMRTAALPSFRKLYRRIDHSQTEFKDGLQAGTYKITIDYSYPVTAFQGTKSIILTTTSWLGGKNPFLGIAYLVVGSLCIILGVIFSVIQLKWGKRVGDFGKTFAVKKILIQNVPKSFCLKESFYQNQILGEK</sequence>
<feature type="region of interest" description="Disordered" evidence="7">
    <location>
        <begin position="1"/>
        <end position="26"/>
    </location>
</feature>
<dbReference type="AlphaFoldDB" id="A0AAN8K0R4"/>
<dbReference type="PIRSF" id="PIRSF015840">
    <property type="entry name" value="DUF284_TM_euk"/>
    <property type="match status" value="1"/>
</dbReference>
<name>A0AAN8K0R4_PATCE</name>
<evidence type="ECO:0000313" key="10">
    <source>
        <dbReference type="Proteomes" id="UP001347796"/>
    </source>
</evidence>
<evidence type="ECO:0000256" key="5">
    <source>
        <dbReference type="ARBA" id="ARBA00023136"/>
    </source>
</evidence>
<gene>
    <name evidence="9" type="ORF">SNE40_002232</name>
</gene>
<organism evidence="9 10">
    <name type="scientific">Patella caerulea</name>
    <name type="common">Rayed Mediterranean limpet</name>
    <dbReference type="NCBI Taxonomy" id="87958"/>
    <lineage>
        <taxon>Eukaryota</taxon>
        <taxon>Metazoa</taxon>
        <taxon>Spiralia</taxon>
        <taxon>Lophotrochozoa</taxon>
        <taxon>Mollusca</taxon>
        <taxon>Gastropoda</taxon>
        <taxon>Patellogastropoda</taxon>
        <taxon>Patelloidea</taxon>
        <taxon>Patellidae</taxon>
        <taxon>Patella</taxon>
    </lineage>
</organism>
<dbReference type="Pfam" id="PF03381">
    <property type="entry name" value="CDC50"/>
    <property type="match status" value="1"/>
</dbReference>
<keyword evidence="5 6" id="KW-0472">Membrane</keyword>
<evidence type="ECO:0000256" key="7">
    <source>
        <dbReference type="SAM" id="MobiDB-lite"/>
    </source>
</evidence>
<evidence type="ECO:0000256" key="3">
    <source>
        <dbReference type="ARBA" id="ARBA00022692"/>
    </source>
</evidence>
<comment type="subcellular location">
    <subcellularLocation>
        <location evidence="1">Membrane</location>
        <topology evidence="1">Multi-pass membrane protein</topology>
    </subcellularLocation>
</comment>
<proteinExistence type="inferred from homology"/>
<evidence type="ECO:0000256" key="2">
    <source>
        <dbReference type="ARBA" id="ARBA00009457"/>
    </source>
</evidence>
<feature type="transmembrane region" description="Helical" evidence="8">
    <location>
        <begin position="36"/>
        <end position="62"/>
    </location>
</feature>
<protein>
    <recommendedName>
        <fullName evidence="11">P4-ATPase flippase complex beta subunit TMEM30A</fullName>
    </recommendedName>
</protein>
<keyword evidence="3 8" id="KW-0812">Transmembrane</keyword>
<dbReference type="GO" id="GO:0005794">
    <property type="term" value="C:Golgi apparatus"/>
    <property type="evidence" value="ECO:0007669"/>
    <property type="project" value="TreeGrafter"/>
</dbReference>
<reference evidence="9 10" key="1">
    <citation type="submission" date="2024-01" db="EMBL/GenBank/DDBJ databases">
        <title>The genome of the rayed Mediterranean limpet Patella caerulea (Linnaeus, 1758).</title>
        <authorList>
            <person name="Anh-Thu Weber A."/>
            <person name="Halstead-Nussloch G."/>
        </authorList>
    </citation>
    <scope>NUCLEOTIDE SEQUENCE [LARGE SCALE GENOMIC DNA]</scope>
    <source>
        <strain evidence="9">AATW-2023a</strain>
        <tissue evidence="9">Whole specimen</tissue>
    </source>
</reference>
<keyword evidence="4 8" id="KW-1133">Transmembrane helix</keyword>
<dbReference type="EMBL" id="JAZGQO010000002">
    <property type="protein sequence ID" value="KAK6190343.1"/>
    <property type="molecule type" value="Genomic_DNA"/>
</dbReference>
<comment type="similarity">
    <text evidence="2 6">Belongs to the CDC50/LEM3 family.</text>
</comment>
<evidence type="ECO:0000256" key="1">
    <source>
        <dbReference type="ARBA" id="ARBA00004141"/>
    </source>
</evidence>
<feature type="transmembrane region" description="Helical" evidence="8">
    <location>
        <begin position="316"/>
        <end position="338"/>
    </location>
</feature>
<dbReference type="GO" id="GO:0005886">
    <property type="term" value="C:plasma membrane"/>
    <property type="evidence" value="ECO:0007669"/>
    <property type="project" value="TreeGrafter"/>
</dbReference>
<dbReference type="InterPro" id="IPR005045">
    <property type="entry name" value="CDC50/LEM3_fam"/>
</dbReference>
<dbReference type="PANTHER" id="PTHR10926:SF0">
    <property type="entry name" value="CDC50, ISOFORM A"/>
    <property type="match status" value="1"/>
</dbReference>
<feature type="compositionally biased region" description="Polar residues" evidence="7">
    <location>
        <begin position="1"/>
        <end position="10"/>
    </location>
</feature>
<evidence type="ECO:0008006" key="11">
    <source>
        <dbReference type="Google" id="ProtNLM"/>
    </source>
</evidence>
<accession>A0AAN8K0R4</accession>
<evidence type="ECO:0000313" key="9">
    <source>
        <dbReference type="EMBL" id="KAK6190343.1"/>
    </source>
</evidence>
<evidence type="ECO:0000256" key="4">
    <source>
        <dbReference type="ARBA" id="ARBA00022989"/>
    </source>
</evidence>